<organism evidence="2 3">
    <name type="scientific">Aphanomyces astaci</name>
    <name type="common">Crayfish plague agent</name>
    <dbReference type="NCBI Taxonomy" id="112090"/>
    <lineage>
        <taxon>Eukaryota</taxon>
        <taxon>Sar</taxon>
        <taxon>Stramenopiles</taxon>
        <taxon>Oomycota</taxon>
        <taxon>Saprolegniomycetes</taxon>
        <taxon>Saprolegniales</taxon>
        <taxon>Verrucalvaceae</taxon>
        <taxon>Aphanomyces</taxon>
    </lineage>
</organism>
<evidence type="ECO:0000259" key="1">
    <source>
        <dbReference type="Pfam" id="PF13358"/>
    </source>
</evidence>
<dbReference type="Proteomes" id="UP000469452">
    <property type="component" value="Unassembled WGS sequence"/>
</dbReference>
<name>A0A6A4ZH47_APHAT</name>
<dbReference type="EMBL" id="VJMI01018171">
    <property type="protein sequence ID" value="KAF0711309.1"/>
    <property type="molecule type" value="Genomic_DNA"/>
</dbReference>
<dbReference type="PANTHER" id="PTHR23022">
    <property type="entry name" value="TRANSPOSABLE ELEMENT-RELATED"/>
    <property type="match status" value="1"/>
</dbReference>
<dbReference type="Pfam" id="PF13358">
    <property type="entry name" value="DDE_3"/>
    <property type="match status" value="1"/>
</dbReference>
<reference evidence="2 3" key="1">
    <citation type="submission" date="2019-06" db="EMBL/GenBank/DDBJ databases">
        <title>Genomics analysis of Aphanomyces spp. identifies a new class of oomycete effector associated with host adaptation.</title>
        <authorList>
            <person name="Gaulin E."/>
        </authorList>
    </citation>
    <scope>NUCLEOTIDE SEQUENCE [LARGE SCALE GENOMIC DNA]</scope>
    <source>
        <strain evidence="2 3">E</strain>
    </source>
</reference>
<dbReference type="InterPro" id="IPR036397">
    <property type="entry name" value="RNaseH_sf"/>
</dbReference>
<protein>
    <recommendedName>
        <fullName evidence="1">Tc1-like transposase DDE domain-containing protein</fullName>
    </recommendedName>
</protein>
<comment type="caution">
    <text evidence="2">The sequence shown here is derived from an EMBL/GenBank/DDBJ whole genome shotgun (WGS) entry which is preliminary data.</text>
</comment>
<dbReference type="Gene3D" id="3.30.420.10">
    <property type="entry name" value="Ribonuclease H-like superfamily/Ribonuclease H"/>
    <property type="match status" value="1"/>
</dbReference>
<accession>A0A6A4ZH47</accession>
<proteinExistence type="predicted"/>
<dbReference type="VEuPathDB" id="FungiDB:H257_09694"/>
<sequence length="390" mass="44685">MNNAENVVVATGAQLASVENFPFNIRILNSDKMKEHKLQYKIQDILSVGQSKAHRKSMSFGNMRREKLNDEMRGRIKGLREAGMTYRAIRAITGKSVAVISRCLRQLGRRKKQCGRPVALTERQTRRLVREACKTGSSASTLHKTCELPCNVRTTRRVLQRCDLLDYTKMQRTLPLTPAHKTARLKWAMDHAENPFDWSNIVFSDEKKFNLDGPDGYKNYWHDIRQPKRSFVTRQQGGGSVMVWGAIARCGKSALAILTGKQNSGDYVFTLSEYLLPFAHLKFGSDFVFQQDNAPIHTSAETKQFCADQFIDLLPWPARSPDLNPIENLWSTMSRVVYNNGRQYQNVAELRAAVLLAWDMISDEEVKNLIDSMHRRCLETIRRNGEKTHY</sequence>
<dbReference type="GO" id="GO:0003676">
    <property type="term" value="F:nucleic acid binding"/>
    <property type="evidence" value="ECO:0007669"/>
    <property type="project" value="InterPro"/>
</dbReference>
<evidence type="ECO:0000313" key="2">
    <source>
        <dbReference type="EMBL" id="KAF0711309.1"/>
    </source>
</evidence>
<dbReference type="PANTHER" id="PTHR23022:SF129">
    <property type="entry name" value="TRANSPOSABLE ELEMENT TC3 TRANSPOSASE"/>
    <property type="match status" value="1"/>
</dbReference>
<gene>
    <name evidence="2" type="ORF">AaE_012241</name>
</gene>
<dbReference type="InterPro" id="IPR038717">
    <property type="entry name" value="Tc1-like_DDE_dom"/>
</dbReference>
<evidence type="ECO:0000313" key="3">
    <source>
        <dbReference type="Proteomes" id="UP000469452"/>
    </source>
</evidence>
<feature type="domain" description="Tc1-like transposase DDE" evidence="1">
    <location>
        <begin position="201"/>
        <end position="351"/>
    </location>
</feature>
<dbReference type="InterPro" id="IPR052338">
    <property type="entry name" value="Transposase_5"/>
</dbReference>
<dbReference type="NCBIfam" id="NF033545">
    <property type="entry name" value="transpos_IS630"/>
    <property type="match status" value="1"/>
</dbReference>
<dbReference type="AlphaFoldDB" id="A0A6A4ZH47"/>
<dbReference type="InterPro" id="IPR047655">
    <property type="entry name" value="Transpos_IS630-like"/>
</dbReference>